<sequence>MVLGSRLDGGSQIVSVRIRKTIQSIKEIVGDHSDSDIYAMLQETNMDPNETAQKLLNQGPFHEVKRKRDKRKEHTGYMGSGDTKTSVEHNVQWTKSHASWDRNARRDGFTGKLAPGISREFRIVRDNRVNQSANRDVKPESIQHSAFGSEQVVSNVLENSSAWVPIDQKNMVSKNSEGHIPSRGGSEPRHSGADHAKYAGSGGSHKPLLPEETQPTVSTSQAQEVPNSSKSQSKLTSTNSIIGVCCSSSDPVHVPSPSSRSAGTVGAIQREIGAVGVRKQSSNHPTSHSSVSSGSFSVPLSGKDTSLLAKSSIQSAAVSKNNQFIQTPSSEPILSSTSFSRSFSVGQHHSRQPVGHGKAMQSNMEWKPKSIQKAAAISPGVIETGSTFSHADGSGSSNPADVPGLSEKLSQINILETQHVIIPQHLQVSESEHTQLTFGSFGAGFDSTKGFTSASQASENAQETSNEPTLSILATGPLGSSEDASAADQGDFVDGQSRTSQPDSTTSSTESEEAQPENSGSLSPHNIGSFEEIGLVQSPSPPYSSAEPQQLQNSSTLSSFLAYDPQMSYGAPFFRTMMEENVSSQGLSSLSEALNSHSMSSSSSSFAMVQQPPPIQPQQQPVAQLYPQVPISHYPNFVPYRHLFSPVYVPQMAMPNYSNNPAYPHPSNGNNYFLMPGANSHVTAGSMKYATSQYKPVPVGSPTGYGNYANPAGFTINSPGTIGSAAGLEDVSRIKYKDNSLYVPTPQAETSDIWIQTPQELSSLQSAPYYNLSGQAPHAVYMPTHAGHASFNAAAQSSNVQYPGLYHPPQPASVASPHQMVHQQVPSALGASVGVGVGVAPPGPQIGAYQQPQLSHLNWMANF</sequence>
<reference evidence="3" key="1">
    <citation type="journal article" date="2019" name="Nat. Commun.">
        <title>Genome-wide association mapping of date palm fruit traits.</title>
        <authorList>
            <person name="Hazzouri K.M."/>
            <person name="Gros-Balthazard M."/>
            <person name="Flowers J.M."/>
            <person name="Copetti D."/>
            <person name="Lemansour A."/>
            <person name="Lebrun M."/>
            <person name="Masmoudi K."/>
            <person name="Ferrand S."/>
            <person name="Dhar M.I."/>
            <person name="Fresquez Z.A."/>
            <person name="Rosas U."/>
            <person name="Zhang J."/>
            <person name="Talag J."/>
            <person name="Lee S."/>
            <person name="Kudrna D."/>
            <person name="Powell R.F."/>
            <person name="Leitch I.J."/>
            <person name="Krueger R.R."/>
            <person name="Wing R.A."/>
            <person name="Amiri K.M.A."/>
            <person name="Purugganan M.D."/>
        </authorList>
    </citation>
    <scope>NUCLEOTIDE SEQUENCE [LARGE SCALE GENOMIC DNA]</scope>
    <source>
        <strain evidence="3">cv. Khalas</strain>
    </source>
</reference>
<organism evidence="3 4">
    <name type="scientific">Phoenix dactylifera</name>
    <name type="common">Date palm</name>
    <dbReference type="NCBI Taxonomy" id="42345"/>
    <lineage>
        <taxon>Eukaryota</taxon>
        <taxon>Viridiplantae</taxon>
        <taxon>Streptophyta</taxon>
        <taxon>Embryophyta</taxon>
        <taxon>Tracheophyta</taxon>
        <taxon>Spermatophyta</taxon>
        <taxon>Magnoliopsida</taxon>
        <taxon>Liliopsida</taxon>
        <taxon>Arecaceae</taxon>
        <taxon>Coryphoideae</taxon>
        <taxon>Phoeniceae</taxon>
        <taxon>Phoenix</taxon>
    </lineage>
</organism>
<dbReference type="KEGG" id="pda:103703266"/>
<feature type="compositionally biased region" description="Basic and acidic residues" evidence="1">
    <location>
        <begin position="186"/>
        <end position="197"/>
    </location>
</feature>
<dbReference type="GeneID" id="103703266"/>
<feature type="region of interest" description="Disordered" evidence="1">
    <location>
        <begin position="277"/>
        <end position="297"/>
    </location>
</feature>
<feature type="compositionally biased region" description="Low complexity" evidence="1">
    <location>
        <begin position="335"/>
        <end position="344"/>
    </location>
</feature>
<feature type="compositionally biased region" description="Polar residues" evidence="1">
    <location>
        <begin position="451"/>
        <end position="469"/>
    </location>
</feature>
<reference evidence="4" key="2">
    <citation type="submission" date="2025-08" db="UniProtKB">
        <authorList>
            <consortium name="RefSeq"/>
        </authorList>
    </citation>
    <scope>IDENTIFICATION</scope>
    <source>
        <tissue evidence="4">Young leaves</tissue>
    </source>
</reference>
<evidence type="ECO:0000256" key="1">
    <source>
        <dbReference type="SAM" id="MobiDB-lite"/>
    </source>
</evidence>
<proteinExistence type="predicted"/>
<accession>A0A8B7BS67</accession>
<feature type="compositionally biased region" description="Polar residues" evidence="1">
    <location>
        <begin position="516"/>
        <end position="526"/>
    </location>
</feature>
<dbReference type="AlphaFoldDB" id="A0A8B7BS67"/>
<dbReference type="Pfam" id="PF06972">
    <property type="entry name" value="GIP1_N"/>
    <property type="match status" value="1"/>
</dbReference>
<evidence type="ECO:0000313" key="3">
    <source>
        <dbReference type="Proteomes" id="UP000228380"/>
    </source>
</evidence>
<dbReference type="PANTHER" id="PTHR47070:SF2">
    <property type="entry name" value="OS06G0206100 PROTEIN"/>
    <property type="match status" value="1"/>
</dbReference>
<gene>
    <name evidence="4" type="primary">LOC103703266</name>
</gene>
<feature type="compositionally biased region" description="Polar residues" evidence="1">
    <location>
        <begin position="213"/>
        <end position="236"/>
    </location>
</feature>
<dbReference type="RefSeq" id="XP_008784271.2">
    <property type="nucleotide sequence ID" value="XM_008786049.4"/>
</dbReference>
<dbReference type="InterPro" id="IPR009719">
    <property type="entry name" value="GIP1_N"/>
</dbReference>
<dbReference type="Proteomes" id="UP000228380">
    <property type="component" value="Chromosome 11"/>
</dbReference>
<feature type="domain" description="GBF-interacting protein 1 N-terminal" evidence="2">
    <location>
        <begin position="15"/>
        <end position="73"/>
    </location>
</feature>
<feature type="compositionally biased region" description="Low complexity" evidence="1">
    <location>
        <begin position="282"/>
        <end position="297"/>
    </location>
</feature>
<feature type="region of interest" description="Disordered" evidence="1">
    <location>
        <begin position="327"/>
        <end position="364"/>
    </location>
</feature>
<feature type="compositionally biased region" description="Basic residues" evidence="1">
    <location>
        <begin position="64"/>
        <end position="73"/>
    </location>
</feature>
<evidence type="ECO:0000313" key="4">
    <source>
        <dbReference type="RefSeq" id="XP_008784271.2"/>
    </source>
</evidence>
<dbReference type="SUPFAM" id="SSF46934">
    <property type="entry name" value="UBA-like"/>
    <property type="match status" value="1"/>
</dbReference>
<feature type="region of interest" description="Disordered" evidence="1">
    <location>
        <begin position="168"/>
        <end position="236"/>
    </location>
</feature>
<evidence type="ECO:0000259" key="2">
    <source>
        <dbReference type="Pfam" id="PF06972"/>
    </source>
</evidence>
<name>A0A8B7BS67_PHODC</name>
<protein>
    <submittedName>
        <fullName evidence="4">GBF-interacting protein 1-like</fullName>
    </submittedName>
</protein>
<dbReference type="PANTHER" id="PTHR47070">
    <property type="entry name" value="HYDROXYPROLINE-RICH GLYCOPROTEIN-LIKE"/>
    <property type="match status" value="1"/>
</dbReference>
<feature type="region of interest" description="Disordered" evidence="1">
    <location>
        <begin position="62"/>
        <end position="85"/>
    </location>
</feature>
<feature type="region of interest" description="Disordered" evidence="1">
    <location>
        <begin position="451"/>
        <end position="527"/>
    </location>
</feature>
<dbReference type="OrthoDB" id="657470at2759"/>
<keyword evidence="3" id="KW-1185">Reference proteome</keyword>
<dbReference type="InterPro" id="IPR009060">
    <property type="entry name" value="UBA-like_sf"/>
</dbReference>